<gene>
    <name evidence="1" type="ORF">C8N25_12574</name>
</gene>
<evidence type="ECO:0000313" key="2">
    <source>
        <dbReference type="Proteomes" id="UP000256405"/>
    </source>
</evidence>
<dbReference type="Proteomes" id="UP000256405">
    <property type="component" value="Unassembled WGS sequence"/>
</dbReference>
<dbReference type="EMBL" id="QUNF01000025">
    <property type="protein sequence ID" value="REG81729.1"/>
    <property type="molecule type" value="Genomic_DNA"/>
</dbReference>
<keyword evidence="2" id="KW-1185">Reference proteome</keyword>
<name>A0A3E0DG77_9BACT</name>
<dbReference type="AlphaFoldDB" id="A0A3E0DG77"/>
<organism evidence="1 2">
    <name type="scientific">Algoriphagus antarcticus</name>
    <dbReference type="NCBI Taxonomy" id="238540"/>
    <lineage>
        <taxon>Bacteria</taxon>
        <taxon>Pseudomonadati</taxon>
        <taxon>Bacteroidota</taxon>
        <taxon>Cytophagia</taxon>
        <taxon>Cytophagales</taxon>
        <taxon>Cyclobacteriaceae</taxon>
        <taxon>Algoriphagus</taxon>
    </lineage>
</organism>
<accession>A0A3E0DG77</accession>
<sequence>MWQYDLPFDYFYVNGLNGDSFYLLGNEIAFIRPEHSEHARDQTMKSLLEGFMVNRS</sequence>
<comment type="caution">
    <text evidence="1">The sequence shown here is derived from an EMBL/GenBank/DDBJ whole genome shotgun (WGS) entry which is preliminary data.</text>
</comment>
<protein>
    <submittedName>
        <fullName evidence="1">Uncharacterized protein</fullName>
    </submittedName>
</protein>
<evidence type="ECO:0000313" key="1">
    <source>
        <dbReference type="EMBL" id="REG81729.1"/>
    </source>
</evidence>
<proteinExistence type="predicted"/>
<reference evidence="1 2" key="1">
    <citation type="submission" date="2018-08" db="EMBL/GenBank/DDBJ databases">
        <title>Genomic Encyclopedia of Archaeal and Bacterial Type Strains, Phase II (KMG-II): from individual species to whole genera.</title>
        <authorList>
            <person name="Goeker M."/>
        </authorList>
    </citation>
    <scope>NUCLEOTIDE SEQUENCE [LARGE SCALE GENOMIC DNA]</scope>
    <source>
        <strain evidence="1 2">DSM 15986</strain>
    </source>
</reference>